<dbReference type="AlphaFoldDB" id="A0A1T4P6S1"/>
<keyword evidence="2" id="KW-1185">Reference proteome</keyword>
<accession>A0A1T4P6S1</accession>
<organism evidence="1 2">
    <name type="scientific">Sediminibacterium ginsengisoli</name>
    <dbReference type="NCBI Taxonomy" id="413434"/>
    <lineage>
        <taxon>Bacteria</taxon>
        <taxon>Pseudomonadati</taxon>
        <taxon>Bacteroidota</taxon>
        <taxon>Chitinophagia</taxon>
        <taxon>Chitinophagales</taxon>
        <taxon>Chitinophagaceae</taxon>
        <taxon>Sediminibacterium</taxon>
    </lineage>
</organism>
<sequence>MESINQQIMKLSSQEYGISESKIALLNTLAQKVNKEQHNVEKKKVVVSSLSEKMQLTRSFLEAAEAGRTRAYANLNLVNELTQEIKNLEKSADEVYHEMETTTTKSLAFAHELKNTTGKLICAAELLNKMANLIIRKKALNPLISDELINLTGQAGNNANNAVASMLAAMKTAVTAISGHQSSLTAATSVKAQIKSLQLTAGKNKNDMSLQQLYQQAYNNANLACEQTAIAAGKATLELNAASIKLNKAQTGLTSFQAAFTAAAQAVQLNQQA</sequence>
<evidence type="ECO:0000313" key="1">
    <source>
        <dbReference type="EMBL" id="SJZ87290.1"/>
    </source>
</evidence>
<dbReference type="STRING" id="413434.SAMN04488132_105189"/>
<protein>
    <recommendedName>
        <fullName evidence="3">Toxic anion resistance protein (TelA)</fullName>
    </recommendedName>
</protein>
<evidence type="ECO:0000313" key="2">
    <source>
        <dbReference type="Proteomes" id="UP000190888"/>
    </source>
</evidence>
<dbReference type="Proteomes" id="UP000190888">
    <property type="component" value="Unassembled WGS sequence"/>
</dbReference>
<evidence type="ECO:0008006" key="3">
    <source>
        <dbReference type="Google" id="ProtNLM"/>
    </source>
</evidence>
<gene>
    <name evidence="1" type="ORF">SAMN04488132_105189</name>
</gene>
<reference evidence="1 2" key="1">
    <citation type="submission" date="2017-02" db="EMBL/GenBank/DDBJ databases">
        <authorList>
            <person name="Peterson S.W."/>
        </authorList>
    </citation>
    <scope>NUCLEOTIDE SEQUENCE [LARGE SCALE GENOMIC DNA]</scope>
    <source>
        <strain evidence="1 2">DSM 22335</strain>
    </source>
</reference>
<dbReference type="EMBL" id="FUWH01000005">
    <property type="protein sequence ID" value="SJZ87290.1"/>
    <property type="molecule type" value="Genomic_DNA"/>
</dbReference>
<proteinExistence type="predicted"/>
<name>A0A1T4P6S1_9BACT</name>